<feature type="repeat" description="TPR" evidence="1">
    <location>
        <begin position="373"/>
        <end position="406"/>
    </location>
</feature>
<feature type="signal peptide" evidence="2">
    <location>
        <begin position="1"/>
        <end position="22"/>
    </location>
</feature>
<evidence type="ECO:0000313" key="3">
    <source>
        <dbReference type="EMBL" id="AIY65878.1"/>
    </source>
</evidence>
<dbReference type="KEGG" id="pseo:OM33_12640"/>
<organism evidence="3 4">
    <name type="scientific">Pseudoalteromonas piratica</name>
    <dbReference type="NCBI Taxonomy" id="1348114"/>
    <lineage>
        <taxon>Bacteria</taxon>
        <taxon>Pseudomonadati</taxon>
        <taxon>Pseudomonadota</taxon>
        <taxon>Gammaproteobacteria</taxon>
        <taxon>Alteromonadales</taxon>
        <taxon>Pseudoalteromonadaceae</taxon>
        <taxon>Pseudoalteromonas</taxon>
    </lineage>
</organism>
<dbReference type="AlphaFoldDB" id="A0A0A7EH50"/>
<dbReference type="eggNOG" id="COG0457">
    <property type="taxonomic scope" value="Bacteria"/>
</dbReference>
<dbReference type="PANTHER" id="PTHR12558">
    <property type="entry name" value="CELL DIVISION CYCLE 16,23,27"/>
    <property type="match status" value="1"/>
</dbReference>
<sequence length="427" mass="48459">MKTLSKVTALALLISLGGAVYSAPTLAKADPAKIEERKKRKTKVMGERTGKKVVKAFDVYNGDQEKGIEGDIPAALTMLKDIDPSDQFDKAQVDYYMAQMSYQLEKFDDAIRLAKAAAKPDVLNFKDQATVMKLIADLQRQEKQYKEARESYYAWMDFTGEEDAKVYLAIAATYYETKEYKNILAPADRAIELSKKEPIKNAYDLKVGAYVELKQFNNAIKTSEEQVKIWPTEYKLWTRLASFYMTVEDYKKGLAAAKVAERNGALETANHFKFLASLYSLNEMPYQAGVTLEKAVKAKKVKKDKSSVSTLGAYFHNAKHYEKAAKLYVEAADFDNDSELYRKAGSMLVTSENYALAVKYLDKALELGNNKKGQIYLDLAEAYLQQEKYKLAYQNVRKAVDYPQTKKFAKSWSQYIKDKAVRKGVKI</sequence>
<dbReference type="STRING" id="1348114.OM33_12640"/>
<dbReference type="InterPro" id="IPR011990">
    <property type="entry name" value="TPR-like_helical_dom_sf"/>
</dbReference>
<keyword evidence="1" id="KW-0802">TPR repeat</keyword>
<evidence type="ECO:0000256" key="1">
    <source>
        <dbReference type="PROSITE-ProRule" id="PRU00339"/>
    </source>
</evidence>
<feature type="repeat" description="TPR" evidence="1">
    <location>
        <begin position="338"/>
        <end position="371"/>
    </location>
</feature>
<accession>A0A0A7EH50</accession>
<dbReference type="RefSeq" id="WP_038642190.1">
    <property type="nucleotide sequence ID" value="NZ_CP009888.1"/>
</dbReference>
<evidence type="ECO:0000313" key="4">
    <source>
        <dbReference type="Proteomes" id="UP000030341"/>
    </source>
</evidence>
<dbReference type="OrthoDB" id="5592888at2"/>
<keyword evidence="2" id="KW-0732">Signal</keyword>
<gene>
    <name evidence="3" type="ORF">OM33_12640</name>
</gene>
<dbReference type="Gene3D" id="1.25.40.10">
    <property type="entry name" value="Tetratricopeptide repeat domain"/>
    <property type="match status" value="1"/>
</dbReference>
<dbReference type="EMBL" id="CP009888">
    <property type="protein sequence ID" value="AIY65878.1"/>
    <property type="molecule type" value="Genomic_DNA"/>
</dbReference>
<dbReference type="SUPFAM" id="SSF48452">
    <property type="entry name" value="TPR-like"/>
    <property type="match status" value="1"/>
</dbReference>
<feature type="chain" id="PRO_5002028316" evidence="2">
    <location>
        <begin position="23"/>
        <end position="427"/>
    </location>
</feature>
<dbReference type="Proteomes" id="UP000030341">
    <property type="component" value="Chromosome 1"/>
</dbReference>
<dbReference type="PANTHER" id="PTHR12558:SF13">
    <property type="entry name" value="CELL DIVISION CYCLE PROTEIN 27 HOMOLOG"/>
    <property type="match status" value="1"/>
</dbReference>
<dbReference type="HOGENOM" id="CLU_038151_1_0_6"/>
<dbReference type="PROSITE" id="PS50005">
    <property type="entry name" value="TPR"/>
    <property type="match status" value="2"/>
</dbReference>
<proteinExistence type="predicted"/>
<dbReference type="SMART" id="SM00028">
    <property type="entry name" value="TPR"/>
    <property type="match status" value="4"/>
</dbReference>
<evidence type="ECO:0000256" key="2">
    <source>
        <dbReference type="SAM" id="SignalP"/>
    </source>
</evidence>
<dbReference type="InterPro" id="IPR019734">
    <property type="entry name" value="TPR_rpt"/>
</dbReference>
<protein>
    <submittedName>
        <fullName evidence="3">TPR domain protein, component of TonB system</fullName>
    </submittedName>
</protein>
<keyword evidence="4" id="KW-1185">Reference proteome</keyword>
<reference evidence="3 4" key="1">
    <citation type="submission" date="2014-11" db="EMBL/GenBank/DDBJ databases">
        <title>Complete Genome Sequence of Pseudoalteromonas sp. Strain OCN003 Isolated from Kaneohe Bay, Oahu, Hawaii.</title>
        <authorList>
            <person name="Beurmann S."/>
            <person name="Videau P."/>
            <person name="Ushijima B."/>
            <person name="Smith A.M."/>
            <person name="Aeby G.S."/>
            <person name="Callahan S.M."/>
            <person name="Belcaid M."/>
        </authorList>
    </citation>
    <scope>NUCLEOTIDE SEQUENCE [LARGE SCALE GENOMIC DNA]</scope>
    <source>
        <strain evidence="3 4">OCN003</strain>
    </source>
</reference>
<name>A0A0A7EH50_9GAMM</name>